<evidence type="ECO:0000313" key="2">
    <source>
        <dbReference type="Proteomes" id="UP001408356"/>
    </source>
</evidence>
<reference evidence="1 2" key="1">
    <citation type="journal article" date="2024" name="J. Plant Pathol.">
        <title>Sequence and assembly of the genome of Seiridium unicorne, isolate CBS 538.82, causal agent of cypress canker disease.</title>
        <authorList>
            <person name="Scali E."/>
            <person name="Rocca G.D."/>
            <person name="Danti R."/>
            <person name="Garbelotto M."/>
            <person name="Barberini S."/>
            <person name="Baroncelli R."/>
            <person name="Emiliani G."/>
        </authorList>
    </citation>
    <scope>NUCLEOTIDE SEQUENCE [LARGE SCALE GENOMIC DNA]</scope>
    <source>
        <strain evidence="1 2">BM-138-508</strain>
    </source>
</reference>
<organism evidence="1 2">
    <name type="scientific">Seiridium unicorne</name>
    <dbReference type="NCBI Taxonomy" id="138068"/>
    <lineage>
        <taxon>Eukaryota</taxon>
        <taxon>Fungi</taxon>
        <taxon>Dikarya</taxon>
        <taxon>Ascomycota</taxon>
        <taxon>Pezizomycotina</taxon>
        <taxon>Sordariomycetes</taxon>
        <taxon>Xylariomycetidae</taxon>
        <taxon>Amphisphaeriales</taxon>
        <taxon>Sporocadaceae</taxon>
        <taxon>Seiridium</taxon>
    </lineage>
</organism>
<proteinExistence type="predicted"/>
<comment type="caution">
    <text evidence="1">The sequence shown here is derived from an EMBL/GenBank/DDBJ whole genome shotgun (WGS) entry which is preliminary data.</text>
</comment>
<dbReference type="Gene3D" id="3.20.20.520">
    <property type="entry name" value="Glycosyl hydrolase family 115"/>
    <property type="match status" value="1"/>
</dbReference>
<name>A0ABR2V9E6_9PEZI</name>
<accession>A0ABR2V9E6</accession>
<dbReference type="GO" id="GO:0016787">
    <property type="term" value="F:hydrolase activity"/>
    <property type="evidence" value="ECO:0007669"/>
    <property type="project" value="UniProtKB-KW"/>
</dbReference>
<dbReference type="PANTHER" id="PTHR37842">
    <property type="match status" value="1"/>
</dbReference>
<dbReference type="PANTHER" id="PTHR37842:SF2">
    <property type="entry name" value="GYLCOSYL HYDROLASE 115 C-TERMINAL DOMAIN-CONTAINING PROTEIN"/>
    <property type="match status" value="1"/>
</dbReference>
<dbReference type="Proteomes" id="UP001408356">
    <property type="component" value="Unassembled WGS sequence"/>
</dbReference>
<sequence length="180" mass="20743">MGMRGEYDRAMKTDDPAAVVQHVLRTQRSLIKDVHDCEEAEPQLIALYKEVQEYWDSGRLDVPEDVTLLFADDDFGSIRRLSTGYEIHRKGGTGLGVLLIYYHFEYVQTPRSYKWINANSLGKFWHQLQETHHRNAKQIWVFNVGDIKPMEVPLSFAIQLARDIHSVSVVILPAFLQTLA</sequence>
<dbReference type="InterPro" id="IPR031924">
    <property type="entry name" value="GH115"/>
</dbReference>
<keyword evidence="1" id="KW-0378">Hydrolase</keyword>
<keyword evidence="2" id="KW-1185">Reference proteome</keyword>
<dbReference type="InterPro" id="IPR042301">
    <property type="entry name" value="GH115_sf"/>
</dbReference>
<gene>
    <name evidence="1" type="ORF">SUNI508_04440</name>
</gene>
<dbReference type="EMBL" id="JARVKF010000090">
    <property type="protein sequence ID" value="KAK9423146.1"/>
    <property type="molecule type" value="Genomic_DNA"/>
</dbReference>
<dbReference type="Pfam" id="PF15979">
    <property type="entry name" value="Glyco_hydro_115"/>
    <property type="match status" value="1"/>
</dbReference>
<protein>
    <submittedName>
        <fullName evidence="1">Gylcosyl hydrolase 115 C-terminal domain-containing protein</fullName>
    </submittedName>
</protein>
<evidence type="ECO:0000313" key="1">
    <source>
        <dbReference type="EMBL" id="KAK9423146.1"/>
    </source>
</evidence>